<dbReference type="NCBIfam" id="TIGR00696">
    <property type="entry name" value="wecG_tagA_cpsF"/>
    <property type="match status" value="1"/>
</dbReference>
<keyword evidence="3 5" id="KW-0777">Teichoic acid biosynthesis</keyword>
<dbReference type="PANTHER" id="PTHR34136">
    <property type="match status" value="1"/>
</dbReference>
<dbReference type="CDD" id="cd06533">
    <property type="entry name" value="Glyco_transf_WecG_TagA"/>
    <property type="match status" value="1"/>
</dbReference>
<dbReference type="RefSeq" id="WP_379286056.1">
    <property type="nucleotide sequence ID" value="NZ_JBHTIU010000010.1"/>
</dbReference>
<dbReference type="PANTHER" id="PTHR34136:SF1">
    <property type="entry name" value="UDP-N-ACETYL-D-MANNOSAMINURONIC ACID TRANSFERASE"/>
    <property type="match status" value="1"/>
</dbReference>
<comment type="catalytic activity">
    <reaction evidence="5">
        <text>UDP-N-acetyl-alpha-D-mannosamine + N-acetyl-alpha-D-glucosaminyl-di-trans,octa-cis-undecaprenyl diphosphate = N-acetyl-beta-D-mannosaminyl-(1-&gt;4)-N-acetyl-alpha-D-glucosaminyl di-trans,octa-cis-undecaprenyl diphosphate + UDP + H(+)</text>
        <dbReference type="Rhea" id="RHEA:16053"/>
        <dbReference type="ChEBI" id="CHEBI:15378"/>
        <dbReference type="ChEBI" id="CHEBI:58223"/>
        <dbReference type="ChEBI" id="CHEBI:62959"/>
        <dbReference type="ChEBI" id="CHEBI:68623"/>
        <dbReference type="ChEBI" id="CHEBI:132210"/>
        <dbReference type="EC" id="2.4.1.187"/>
    </reaction>
</comment>
<dbReference type="HAMAP" id="MF_02070">
    <property type="entry name" value="TagA_TarA"/>
    <property type="match status" value="1"/>
</dbReference>
<dbReference type="Pfam" id="PF03808">
    <property type="entry name" value="Glyco_tran_WecG"/>
    <property type="match status" value="1"/>
</dbReference>
<evidence type="ECO:0000256" key="4">
    <source>
        <dbReference type="ARBA" id="ARBA00023316"/>
    </source>
</evidence>
<keyword evidence="4 5" id="KW-0961">Cell wall biogenesis/degradation</keyword>
<dbReference type="EC" id="2.4.1.187" evidence="5"/>
<comment type="caution">
    <text evidence="6">The sequence shown here is derived from an EMBL/GenBank/DDBJ whole genome shotgun (WGS) entry which is preliminary data.</text>
</comment>
<name>A0ABW3D471_9BACL</name>
<evidence type="ECO:0000256" key="2">
    <source>
        <dbReference type="ARBA" id="ARBA00022679"/>
    </source>
</evidence>
<evidence type="ECO:0000313" key="7">
    <source>
        <dbReference type="Proteomes" id="UP001597120"/>
    </source>
</evidence>
<keyword evidence="1 5" id="KW-0328">Glycosyltransferase</keyword>
<evidence type="ECO:0000256" key="5">
    <source>
        <dbReference type="HAMAP-Rule" id="MF_02070"/>
    </source>
</evidence>
<dbReference type="EMBL" id="JBHTIU010000010">
    <property type="protein sequence ID" value="MFD0868178.1"/>
    <property type="molecule type" value="Genomic_DNA"/>
</dbReference>
<dbReference type="InterPro" id="IPR004629">
    <property type="entry name" value="WecG_TagA_CpsF"/>
</dbReference>
<accession>A0ABW3D471</accession>
<dbReference type="Proteomes" id="UP001597120">
    <property type="component" value="Unassembled WGS sequence"/>
</dbReference>
<organism evidence="6 7">
    <name type="scientific">Paenibacillus residui</name>
    <dbReference type="NCBI Taxonomy" id="629724"/>
    <lineage>
        <taxon>Bacteria</taxon>
        <taxon>Bacillati</taxon>
        <taxon>Bacillota</taxon>
        <taxon>Bacilli</taxon>
        <taxon>Bacillales</taxon>
        <taxon>Paenibacillaceae</taxon>
        <taxon>Paenibacillus</taxon>
    </lineage>
</organism>
<gene>
    <name evidence="6" type="ORF">ACFQ03_03380</name>
</gene>
<keyword evidence="7" id="KW-1185">Reference proteome</keyword>
<reference evidence="7" key="1">
    <citation type="journal article" date="2019" name="Int. J. Syst. Evol. Microbiol.">
        <title>The Global Catalogue of Microorganisms (GCM) 10K type strain sequencing project: providing services to taxonomists for standard genome sequencing and annotation.</title>
        <authorList>
            <consortium name="The Broad Institute Genomics Platform"/>
            <consortium name="The Broad Institute Genome Sequencing Center for Infectious Disease"/>
            <person name="Wu L."/>
            <person name="Ma J."/>
        </authorList>
    </citation>
    <scope>NUCLEOTIDE SEQUENCE [LARGE SCALE GENOMIC DNA]</scope>
    <source>
        <strain evidence="7">CCUG 57263</strain>
    </source>
</reference>
<comment type="pathway">
    <text evidence="5">Cell wall biogenesis; teichoic acid biosynthesis.</text>
</comment>
<comment type="function">
    <text evidence="5">Catalyzes the conversion of GlcNAc-PP-undecaprenol into ManNAc-GlcNAc-PP-undecaprenol, the first committed lipid intermediate in the de novo synthesis of teichoic acid.</text>
</comment>
<evidence type="ECO:0000256" key="1">
    <source>
        <dbReference type="ARBA" id="ARBA00022676"/>
    </source>
</evidence>
<evidence type="ECO:0000256" key="3">
    <source>
        <dbReference type="ARBA" id="ARBA00022944"/>
    </source>
</evidence>
<sequence length="247" mass="28251">MRRTIDKVNIMGVPFAKITMEQTVQLLSERLEADGGDLFQVITANPEMVMQQQQDHELQTIIHEAGLVTPDGIGIVMAAKWRGNPVPERVTGYDLLLRLLEAGDRKGWSFYFLGTDEDTNRTAVETIRQRYPGVRIAGRHNGFFSEEEEGQLVSEIKERKPDLLIVALGVPRAEKWIYRYKDRLGAKLAIGVGGSLDVIAGKVKGAPEIWKRLNLEWLYRLIRQPSRWRRQLVLPKFAIKAYLTRNR</sequence>
<comment type="similarity">
    <text evidence="5">Belongs to the glycosyltransferase 26 family. TagA/TarA subfamily.</text>
</comment>
<protein>
    <recommendedName>
        <fullName evidence="5">N-acetylglucosaminyldiphosphoundecaprenol N-acetyl-beta-D-mannosaminyltransferase</fullName>
        <ecNumber evidence="5">2.4.1.187</ecNumber>
    </recommendedName>
    <alternativeName>
        <fullName evidence="5">N-acetylmannosaminyltransferase</fullName>
    </alternativeName>
    <alternativeName>
        <fullName evidence="5">UDP-N-acetylmannosamine transferase</fullName>
    </alternativeName>
    <alternativeName>
        <fullName evidence="5">UDP-N-acetylmannosamine:N-acetylglucosaminyl pyrophosphorylundecaprenol N-acetylmannosaminyltransferase</fullName>
    </alternativeName>
</protein>
<keyword evidence="2 5" id="KW-0808">Transferase</keyword>
<dbReference type="InterPro" id="IPR034714">
    <property type="entry name" value="TagA_TarA"/>
</dbReference>
<evidence type="ECO:0000313" key="6">
    <source>
        <dbReference type="EMBL" id="MFD0868178.1"/>
    </source>
</evidence>
<proteinExistence type="inferred from homology"/>